<dbReference type="Pfam" id="PF22106">
    <property type="entry name" value="NGO1945_C"/>
    <property type="match status" value="1"/>
</dbReference>
<dbReference type="RefSeq" id="WP_064583082.1">
    <property type="nucleotide sequence ID" value="NZ_CP015878.1"/>
</dbReference>
<reference evidence="3 4" key="1">
    <citation type="submission" date="2016-05" db="EMBL/GenBank/DDBJ databases">
        <title>Genome Sequence of Pseudomonas citronellolis Strain SJTE-3, an Estrogens and Persistent Organic Pollutants degradation strain.</title>
        <authorList>
            <person name="Liang R."/>
        </authorList>
    </citation>
    <scope>NUCLEOTIDE SEQUENCE [LARGE SCALE GENOMIC DNA]</scope>
    <source>
        <strain evidence="3 4">SJTE-3</strain>
    </source>
</reference>
<dbReference type="Pfam" id="PF09836">
    <property type="entry name" value="DUF2063"/>
    <property type="match status" value="1"/>
</dbReference>
<dbReference type="Gene3D" id="1.10.150.690">
    <property type="entry name" value="DUF2063"/>
    <property type="match status" value="1"/>
</dbReference>
<dbReference type="EMBL" id="CP015878">
    <property type="protein sequence ID" value="ANI15165.1"/>
    <property type="molecule type" value="Genomic_DNA"/>
</dbReference>
<evidence type="ECO:0000313" key="4">
    <source>
        <dbReference type="Proteomes" id="UP000077748"/>
    </source>
</evidence>
<feature type="domain" description="NGO1945-like C-terminal" evidence="2">
    <location>
        <begin position="141"/>
        <end position="234"/>
    </location>
</feature>
<feature type="domain" description="Putative DNA-binding" evidence="1">
    <location>
        <begin position="8"/>
        <end position="93"/>
    </location>
</feature>
<dbReference type="InterPro" id="IPR044922">
    <property type="entry name" value="DUF2063_N_sf"/>
</dbReference>
<protein>
    <submittedName>
        <fullName evidence="3">DUF2063 domain-containing protein</fullName>
    </submittedName>
</protein>
<sequence>MAETLREQQLQLARHIRDPQRNAPPPGIEARRLAVYRQLFLGNVQSLLAGSFPVLRASLAEAQWQALTEAFYADYRCQTPLFTELAGEFVAFLEQGGIDAPAWAAELAHYEWVETALLLSDSQEPAHDPQGDLLHGVPLLSSLAWPLAYAWPVSELGPGHLPEQPPEQPTLLLAHRSDDQQVHFARLAPLVHALLESVRDRQLSGREHLLALAEAICADPEPILRQGLALLRSLHAQGVVLGTRNLCATHRRQPSPAPKETPR</sequence>
<name>A0A1A9KC95_9PSED</name>
<evidence type="ECO:0000259" key="1">
    <source>
        <dbReference type="Pfam" id="PF09836"/>
    </source>
</evidence>
<gene>
    <name evidence="3" type="ORF">A9C11_14750</name>
</gene>
<evidence type="ECO:0000313" key="3">
    <source>
        <dbReference type="EMBL" id="ANI15165.1"/>
    </source>
</evidence>
<dbReference type="AlphaFoldDB" id="A0A1A9KC95"/>
<accession>A0A1A9KC95</accession>
<dbReference type="InterPro" id="IPR054098">
    <property type="entry name" value="NGO1945-like_C"/>
</dbReference>
<proteinExistence type="predicted"/>
<evidence type="ECO:0000259" key="2">
    <source>
        <dbReference type="Pfam" id="PF22106"/>
    </source>
</evidence>
<dbReference type="Proteomes" id="UP000077748">
    <property type="component" value="Chromosome"/>
</dbReference>
<dbReference type="Gene3D" id="3.90.930.50">
    <property type="match status" value="1"/>
</dbReference>
<organism evidence="3 4">
    <name type="scientific">Pseudomonas citronellolis</name>
    <dbReference type="NCBI Taxonomy" id="53408"/>
    <lineage>
        <taxon>Bacteria</taxon>
        <taxon>Pseudomonadati</taxon>
        <taxon>Pseudomonadota</taxon>
        <taxon>Gammaproteobacteria</taxon>
        <taxon>Pseudomonadales</taxon>
        <taxon>Pseudomonadaceae</taxon>
        <taxon>Pseudomonas</taxon>
    </lineage>
</organism>
<dbReference type="InterPro" id="IPR018640">
    <property type="entry name" value="DUF2063"/>
</dbReference>